<reference evidence="3" key="1">
    <citation type="journal article" date="2013" name="Genome Announc.">
        <title>Draft genome sequence of the grapevine dieback fungus Eutypa lata UCR-EL1.</title>
        <authorList>
            <person name="Blanco-Ulate B."/>
            <person name="Rolshausen P.E."/>
            <person name="Cantu D."/>
        </authorList>
    </citation>
    <scope>NUCLEOTIDE SEQUENCE [LARGE SCALE GENOMIC DNA]</scope>
    <source>
        <strain evidence="3">UCR-EL1</strain>
    </source>
</reference>
<dbReference type="HOGENOM" id="CLU_038389_0_0_1"/>
<organism evidence="2 3">
    <name type="scientific">Eutypa lata (strain UCR-EL1)</name>
    <name type="common">Grapevine dieback disease fungus</name>
    <name type="synonym">Eutypa armeniacae</name>
    <dbReference type="NCBI Taxonomy" id="1287681"/>
    <lineage>
        <taxon>Eukaryota</taxon>
        <taxon>Fungi</taxon>
        <taxon>Dikarya</taxon>
        <taxon>Ascomycota</taxon>
        <taxon>Pezizomycotina</taxon>
        <taxon>Sordariomycetes</taxon>
        <taxon>Xylariomycetidae</taxon>
        <taxon>Xylariales</taxon>
        <taxon>Diatrypaceae</taxon>
        <taxon>Eutypa</taxon>
    </lineage>
</organism>
<dbReference type="EMBL" id="KB707075">
    <property type="protein sequence ID" value="EMR64425.1"/>
    <property type="molecule type" value="Genomic_DNA"/>
</dbReference>
<sequence length="394" mass="43653">MGRLGPLTSQALGRSPYDDVVEGTGEADPHEPEKQYDEKGRIINPHTKQAIKDTIRAHNEVMQTIGVAEPEPPKINEEEVALVREHQMYETDTGKTLLNIGRSLGILGIWGVHDLWNFERQNQSISQICFTGLPSFISMQALRWCSMYTSSIKDNMFTFHGRHEVSDTISEGLSPSENPDADIPTLMALDGQPPNEGIPVEAIRRQSTFSSRGGEDYGTDEEDSEMVNPTLISFDVDTSESTTDQHAGMWSAELRPSAGVESHSQAREPPKYIVNPLTKLPSILGADILTNFVAYLVSTPTDALALRSVARIFAQKRGLPHDRMFDPSLLSNVSLRGVVNIFGLEVLRLLISGDAWALITIVSQWLHVTEEEWKDIHKEETAGRAQADSTPLEP</sequence>
<feature type="region of interest" description="Disordered" evidence="1">
    <location>
        <begin position="1"/>
        <end position="40"/>
    </location>
</feature>
<dbReference type="OrthoDB" id="5383784at2759"/>
<dbReference type="eggNOG" id="ENOG502SQ74">
    <property type="taxonomic scope" value="Eukaryota"/>
</dbReference>
<dbReference type="Proteomes" id="UP000012174">
    <property type="component" value="Unassembled WGS sequence"/>
</dbReference>
<protein>
    <submittedName>
        <fullName evidence="2">Uncharacterized protein</fullName>
    </submittedName>
</protein>
<evidence type="ECO:0000313" key="3">
    <source>
        <dbReference type="Proteomes" id="UP000012174"/>
    </source>
</evidence>
<dbReference type="OMA" id="YSHIPFW"/>
<gene>
    <name evidence="2" type="ORF">UCREL1_8592</name>
</gene>
<accession>M7TCL9</accession>
<proteinExistence type="predicted"/>
<dbReference type="KEGG" id="ela:UCREL1_8592"/>
<name>M7TCL9_EUTLA</name>
<evidence type="ECO:0000256" key="1">
    <source>
        <dbReference type="SAM" id="MobiDB-lite"/>
    </source>
</evidence>
<feature type="compositionally biased region" description="Basic and acidic residues" evidence="1">
    <location>
        <begin position="27"/>
        <end position="40"/>
    </location>
</feature>
<keyword evidence="3" id="KW-1185">Reference proteome</keyword>
<dbReference type="AlphaFoldDB" id="M7TCL9"/>
<evidence type="ECO:0000313" key="2">
    <source>
        <dbReference type="EMBL" id="EMR64425.1"/>
    </source>
</evidence>